<dbReference type="AlphaFoldDB" id="D2VIF9"/>
<dbReference type="CDD" id="cd03424">
    <property type="entry name" value="NUDIX_ADPRase_Nudt5_UGPPase_Nudt14"/>
    <property type="match status" value="1"/>
</dbReference>
<dbReference type="SUPFAM" id="SSF55811">
    <property type="entry name" value="Nudix"/>
    <property type="match status" value="1"/>
</dbReference>
<dbReference type="GO" id="GO:0006753">
    <property type="term" value="P:nucleoside phosphate metabolic process"/>
    <property type="evidence" value="ECO:0007669"/>
    <property type="project" value="TreeGrafter"/>
</dbReference>
<dbReference type="PANTHER" id="PTHR11839">
    <property type="entry name" value="UDP/ADP-SUGAR PYROPHOSPHATASE"/>
    <property type="match status" value="1"/>
</dbReference>
<keyword evidence="2 4" id="KW-0378">Hydrolase</keyword>
<evidence type="ECO:0000256" key="2">
    <source>
        <dbReference type="ARBA" id="ARBA00022801"/>
    </source>
</evidence>
<evidence type="ECO:0000256" key="1">
    <source>
        <dbReference type="ARBA" id="ARBA00001946"/>
    </source>
</evidence>
<dbReference type="OrthoDB" id="10249920at2759"/>
<dbReference type="KEGG" id="ngr:NAEGRDRAFT_80082"/>
<dbReference type="GeneID" id="8853326"/>
<feature type="domain" description="Nudix hydrolase" evidence="3">
    <location>
        <begin position="41"/>
        <end position="178"/>
    </location>
</feature>
<gene>
    <name evidence="4" type="ORF">NAEGRDRAFT_80082</name>
</gene>
<name>D2VIF9_NAEGR</name>
<dbReference type="InterPro" id="IPR015797">
    <property type="entry name" value="NUDIX_hydrolase-like_dom_sf"/>
</dbReference>
<protein>
    <submittedName>
        <fullName evidence="4">NUDIX hydrolase</fullName>
    </submittedName>
</protein>
<dbReference type="Proteomes" id="UP000006671">
    <property type="component" value="Unassembled WGS sequence"/>
</dbReference>
<sequence>MSLNNWKLLEQRPVVKTKWVSVYEEKLDTGNGIIDPFFAIHYQNWCLVIAITPSKKVLINQQYRRGCDRVIKEFPTGAREEGEDPKPTALRELLEETGYELLNNDENADVFELYSTLHEDANRNPCICNAYLMMVKEEPTHKQSLDQHEQILVSKESLEQVRKWCFDGTMQSGLHIAMFFRGVKLLHKLGHIDGAALLFNDDDQE</sequence>
<accession>D2VIF9</accession>
<dbReference type="EMBL" id="GG738874">
    <property type="protein sequence ID" value="EFC43259.1"/>
    <property type="molecule type" value="Genomic_DNA"/>
</dbReference>
<organism evidence="5">
    <name type="scientific">Naegleria gruberi</name>
    <name type="common">Amoeba</name>
    <dbReference type="NCBI Taxonomy" id="5762"/>
    <lineage>
        <taxon>Eukaryota</taxon>
        <taxon>Discoba</taxon>
        <taxon>Heterolobosea</taxon>
        <taxon>Tetramitia</taxon>
        <taxon>Eutetramitia</taxon>
        <taxon>Vahlkampfiidae</taxon>
        <taxon>Naegleria</taxon>
    </lineage>
</organism>
<dbReference type="InterPro" id="IPR000086">
    <property type="entry name" value="NUDIX_hydrolase_dom"/>
</dbReference>
<dbReference type="PROSITE" id="PS51462">
    <property type="entry name" value="NUDIX"/>
    <property type="match status" value="1"/>
</dbReference>
<proteinExistence type="predicted"/>
<dbReference type="GO" id="GO:0019693">
    <property type="term" value="P:ribose phosphate metabolic process"/>
    <property type="evidence" value="ECO:0007669"/>
    <property type="project" value="TreeGrafter"/>
</dbReference>
<dbReference type="Pfam" id="PF00293">
    <property type="entry name" value="NUDIX"/>
    <property type="match status" value="1"/>
</dbReference>
<reference evidence="4 5" key="1">
    <citation type="journal article" date="2010" name="Cell">
        <title>The genome of Naegleria gruberi illuminates early eukaryotic versatility.</title>
        <authorList>
            <person name="Fritz-Laylin L.K."/>
            <person name="Prochnik S.E."/>
            <person name="Ginger M.L."/>
            <person name="Dacks J.B."/>
            <person name="Carpenter M.L."/>
            <person name="Field M.C."/>
            <person name="Kuo A."/>
            <person name="Paredez A."/>
            <person name="Chapman J."/>
            <person name="Pham J."/>
            <person name="Shu S."/>
            <person name="Neupane R."/>
            <person name="Cipriano M."/>
            <person name="Mancuso J."/>
            <person name="Tu H."/>
            <person name="Salamov A."/>
            <person name="Lindquist E."/>
            <person name="Shapiro H."/>
            <person name="Lucas S."/>
            <person name="Grigoriev I.V."/>
            <person name="Cande W.Z."/>
            <person name="Fulton C."/>
            <person name="Rokhsar D.S."/>
            <person name="Dawson S.C."/>
        </authorList>
    </citation>
    <scope>NUCLEOTIDE SEQUENCE [LARGE SCALE GENOMIC DNA]</scope>
    <source>
        <strain evidence="4 5">NEG-M</strain>
    </source>
</reference>
<dbReference type="PANTHER" id="PTHR11839:SF18">
    <property type="entry name" value="NUDIX HYDROLASE DOMAIN-CONTAINING PROTEIN"/>
    <property type="match status" value="1"/>
</dbReference>
<dbReference type="InterPro" id="IPR020084">
    <property type="entry name" value="NUDIX_hydrolase_CS"/>
</dbReference>
<evidence type="ECO:0000259" key="3">
    <source>
        <dbReference type="PROSITE" id="PS51462"/>
    </source>
</evidence>
<evidence type="ECO:0000313" key="4">
    <source>
        <dbReference type="EMBL" id="EFC43259.1"/>
    </source>
</evidence>
<dbReference type="InParanoid" id="D2VIF9"/>
<dbReference type="eggNOG" id="ENOG502T2NH">
    <property type="taxonomic scope" value="Eukaryota"/>
</dbReference>
<dbReference type="PROSITE" id="PS00893">
    <property type="entry name" value="NUDIX_BOX"/>
    <property type="match status" value="1"/>
</dbReference>
<dbReference type="VEuPathDB" id="AmoebaDB:NAEGRDRAFT_80082"/>
<keyword evidence="5" id="KW-1185">Reference proteome</keyword>
<evidence type="ECO:0000313" key="5">
    <source>
        <dbReference type="Proteomes" id="UP000006671"/>
    </source>
</evidence>
<comment type="cofactor">
    <cofactor evidence="1">
        <name>Mg(2+)</name>
        <dbReference type="ChEBI" id="CHEBI:18420"/>
    </cofactor>
</comment>
<dbReference type="OMA" id="QQYRRGC"/>
<dbReference type="Gene3D" id="3.90.79.10">
    <property type="entry name" value="Nucleoside Triphosphate Pyrophosphohydrolase"/>
    <property type="match status" value="1"/>
</dbReference>
<dbReference type="GO" id="GO:0005829">
    <property type="term" value="C:cytosol"/>
    <property type="evidence" value="ECO:0007669"/>
    <property type="project" value="TreeGrafter"/>
</dbReference>
<dbReference type="RefSeq" id="XP_002676003.1">
    <property type="nucleotide sequence ID" value="XM_002675957.1"/>
</dbReference>
<dbReference type="GO" id="GO:0016787">
    <property type="term" value="F:hydrolase activity"/>
    <property type="evidence" value="ECO:0007669"/>
    <property type="project" value="UniProtKB-KW"/>
</dbReference>